<evidence type="ECO:0000259" key="1">
    <source>
        <dbReference type="Pfam" id="PF03372"/>
    </source>
</evidence>
<keyword evidence="3" id="KW-1185">Reference proteome</keyword>
<name>A0A409W725_9AGAR</name>
<dbReference type="PANTHER" id="PTHR12121">
    <property type="entry name" value="CARBON CATABOLITE REPRESSOR PROTEIN 4"/>
    <property type="match status" value="1"/>
</dbReference>
<accession>A0A409W725</accession>
<organism evidence="2 3">
    <name type="scientific">Gymnopilus dilepis</name>
    <dbReference type="NCBI Taxonomy" id="231916"/>
    <lineage>
        <taxon>Eukaryota</taxon>
        <taxon>Fungi</taxon>
        <taxon>Dikarya</taxon>
        <taxon>Basidiomycota</taxon>
        <taxon>Agaricomycotina</taxon>
        <taxon>Agaricomycetes</taxon>
        <taxon>Agaricomycetidae</taxon>
        <taxon>Agaricales</taxon>
        <taxon>Agaricineae</taxon>
        <taxon>Hymenogastraceae</taxon>
        <taxon>Gymnopilus</taxon>
    </lineage>
</organism>
<comment type="caution">
    <text evidence="2">The sequence shown here is derived from an EMBL/GenBank/DDBJ whole genome shotgun (WGS) entry which is preliminary data.</text>
</comment>
<dbReference type="AlphaFoldDB" id="A0A409W725"/>
<dbReference type="SUPFAM" id="SSF56219">
    <property type="entry name" value="DNase I-like"/>
    <property type="match status" value="1"/>
</dbReference>
<dbReference type="EMBL" id="NHYE01005359">
    <property type="protein sequence ID" value="PPQ74163.1"/>
    <property type="molecule type" value="Genomic_DNA"/>
</dbReference>
<sequence length="327" mass="36636">MRIVTYNLRYDSQPDKITVQQSLDALQDPLQQPSFLKHSGRELPWSTRRIRVAQHLLGEGISIASFQEALVRQVKDLAELFGPEWSWIGVGRDDGQERGEYCPIFFKNKSVKLLSKDFFWLSNNPFEPSKFPGAGSYRVCTAAYFSIIHGDTEKRFTLLNTHLDDQSDAQRKLGASMLLIRARFEAFRTGHPVIITGDFNRLPTDHRYYSPSSGKDSGAYKILTGVALPVPVNSDFAAKYAVGDDQLPGFKMLDLRSEAPRRNVSANYATFTGFTKPHDASSWSRIDFIFGGNNGGWTAESHHVGTNLADDGVLESDHRPVFADISI</sequence>
<dbReference type="Gene3D" id="3.60.10.10">
    <property type="entry name" value="Endonuclease/exonuclease/phosphatase"/>
    <property type="match status" value="1"/>
</dbReference>
<proteinExistence type="predicted"/>
<protein>
    <recommendedName>
        <fullName evidence="1">Endonuclease/exonuclease/phosphatase domain-containing protein</fullName>
    </recommendedName>
</protein>
<dbReference type="OrthoDB" id="276515at2759"/>
<evidence type="ECO:0000313" key="3">
    <source>
        <dbReference type="Proteomes" id="UP000284706"/>
    </source>
</evidence>
<dbReference type="GO" id="GO:0000175">
    <property type="term" value="F:3'-5'-RNA exonuclease activity"/>
    <property type="evidence" value="ECO:0007669"/>
    <property type="project" value="TreeGrafter"/>
</dbReference>
<feature type="domain" description="Endonuclease/exonuclease/phosphatase" evidence="1">
    <location>
        <begin position="5"/>
        <end position="318"/>
    </location>
</feature>
<dbReference type="Proteomes" id="UP000284706">
    <property type="component" value="Unassembled WGS sequence"/>
</dbReference>
<dbReference type="InterPro" id="IPR036691">
    <property type="entry name" value="Endo/exonu/phosph_ase_sf"/>
</dbReference>
<dbReference type="PANTHER" id="PTHR12121:SF36">
    <property type="entry name" value="ENDONUCLEASE_EXONUCLEASE_PHOSPHATASE DOMAIN-CONTAINING PROTEIN"/>
    <property type="match status" value="1"/>
</dbReference>
<dbReference type="InterPro" id="IPR005135">
    <property type="entry name" value="Endo/exonuclease/phosphatase"/>
</dbReference>
<dbReference type="InterPro" id="IPR050410">
    <property type="entry name" value="CCR4/nocturin_mRNA_transcr"/>
</dbReference>
<reference evidence="2 3" key="1">
    <citation type="journal article" date="2018" name="Evol. Lett.">
        <title>Horizontal gene cluster transfer increased hallucinogenic mushroom diversity.</title>
        <authorList>
            <person name="Reynolds H.T."/>
            <person name="Vijayakumar V."/>
            <person name="Gluck-Thaler E."/>
            <person name="Korotkin H.B."/>
            <person name="Matheny P.B."/>
            <person name="Slot J.C."/>
        </authorList>
    </citation>
    <scope>NUCLEOTIDE SEQUENCE [LARGE SCALE GENOMIC DNA]</scope>
    <source>
        <strain evidence="2 3">SRW20</strain>
    </source>
</reference>
<evidence type="ECO:0000313" key="2">
    <source>
        <dbReference type="EMBL" id="PPQ74163.1"/>
    </source>
</evidence>
<dbReference type="Pfam" id="PF03372">
    <property type="entry name" value="Exo_endo_phos"/>
    <property type="match status" value="1"/>
</dbReference>
<dbReference type="CDD" id="cd09083">
    <property type="entry name" value="EEP-1"/>
    <property type="match status" value="1"/>
</dbReference>
<dbReference type="InParanoid" id="A0A409W725"/>
<gene>
    <name evidence="2" type="ORF">CVT26_006767</name>
</gene>